<dbReference type="CDD" id="cd11615">
    <property type="entry name" value="SAF_NeuB_like"/>
    <property type="match status" value="1"/>
</dbReference>
<dbReference type="NCBIfam" id="TIGR03586">
    <property type="entry name" value="PseI"/>
    <property type="match status" value="1"/>
</dbReference>
<dbReference type="PROSITE" id="PS50844">
    <property type="entry name" value="AFP_LIKE"/>
    <property type="match status" value="1"/>
</dbReference>
<dbReference type="InterPro" id="IPR013785">
    <property type="entry name" value="Aldolase_TIM"/>
</dbReference>
<gene>
    <name evidence="2" type="primary">pseI</name>
    <name evidence="2" type="ORF">B1s21122_06285</name>
</gene>
<dbReference type="Gene3D" id="3.90.1210.10">
    <property type="entry name" value="Antifreeze-like/N-acetylneuraminic acid synthase C-terminal domain"/>
    <property type="match status" value="1"/>
</dbReference>
<dbReference type="SMART" id="SM00858">
    <property type="entry name" value="SAF"/>
    <property type="match status" value="1"/>
</dbReference>
<dbReference type="GO" id="GO:0016051">
    <property type="term" value="P:carbohydrate biosynthetic process"/>
    <property type="evidence" value="ECO:0007669"/>
    <property type="project" value="InterPro"/>
</dbReference>
<dbReference type="InterPro" id="IPR020030">
    <property type="entry name" value="Pseudaminic_synth_PseI"/>
</dbReference>
<dbReference type="Gene3D" id="3.20.20.70">
    <property type="entry name" value="Aldolase class I"/>
    <property type="match status" value="1"/>
</dbReference>
<dbReference type="GO" id="GO:0047444">
    <property type="term" value="F:N-acylneuraminate-9-phosphate synthase activity"/>
    <property type="evidence" value="ECO:0007669"/>
    <property type="project" value="TreeGrafter"/>
</dbReference>
<dbReference type="InterPro" id="IPR013132">
    <property type="entry name" value="PseI/NeuA/B-like_N"/>
</dbReference>
<dbReference type="Pfam" id="PF03102">
    <property type="entry name" value="NeuB"/>
    <property type="match status" value="1"/>
</dbReference>
<dbReference type="InterPro" id="IPR013974">
    <property type="entry name" value="SAF"/>
</dbReference>
<dbReference type="SUPFAM" id="SSF51269">
    <property type="entry name" value="AFP III-like domain"/>
    <property type="match status" value="1"/>
</dbReference>
<dbReference type="KEGG" id="abam:B1s21122_06285"/>
<evidence type="ECO:0000313" key="3">
    <source>
        <dbReference type="Proteomes" id="UP000217153"/>
    </source>
</evidence>
<dbReference type="InterPro" id="IPR006190">
    <property type="entry name" value="SAF_AFP_Neu5Ac"/>
</dbReference>
<dbReference type="OrthoDB" id="9814210at2"/>
<dbReference type="InterPro" id="IPR036732">
    <property type="entry name" value="AFP_Neu5c_C_sf"/>
</dbReference>
<organism evidence="2 3">
    <name type="scientific">Candidatus Nanopelagicus limnae</name>
    <dbReference type="NCBI Taxonomy" id="1884634"/>
    <lineage>
        <taxon>Bacteria</taxon>
        <taxon>Bacillati</taxon>
        <taxon>Actinomycetota</taxon>
        <taxon>Actinomycetes</taxon>
        <taxon>Candidatus Nanopelagicales</taxon>
        <taxon>Candidatus Nanopelagicaceae</taxon>
        <taxon>Candidatus Nanopelagicus</taxon>
    </lineage>
</organism>
<name>A0A249JZF5_9ACTN</name>
<dbReference type="SUPFAM" id="SSF51569">
    <property type="entry name" value="Aldolase"/>
    <property type="match status" value="1"/>
</dbReference>
<proteinExistence type="predicted"/>
<dbReference type="Proteomes" id="UP000217153">
    <property type="component" value="Chromosome"/>
</dbReference>
<feature type="domain" description="AFP-like" evidence="1">
    <location>
        <begin position="290"/>
        <end position="346"/>
    </location>
</feature>
<dbReference type="EMBL" id="CP016768">
    <property type="protein sequence ID" value="ASY09907.1"/>
    <property type="molecule type" value="Genomic_DNA"/>
</dbReference>
<keyword evidence="3" id="KW-1185">Reference proteome</keyword>
<reference evidence="3" key="1">
    <citation type="submission" date="2016-10" db="EMBL/GenBank/DDBJ databases">
        <title>High microdiversification within the ubiquitous acI lineage of Actinobacteria.</title>
        <authorList>
            <person name="Neuenschwander S.M."/>
            <person name="Salcher M."/>
            <person name="Ghai R."/>
            <person name="Pernthaler J."/>
        </authorList>
    </citation>
    <scope>NUCLEOTIDE SEQUENCE [LARGE SCALE GENOMIC DNA]</scope>
</reference>
<dbReference type="PANTHER" id="PTHR42966">
    <property type="entry name" value="N-ACETYLNEURAMINATE SYNTHASE"/>
    <property type="match status" value="1"/>
</dbReference>
<evidence type="ECO:0000313" key="2">
    <source>
        <dbReference type="EMBL" id="ASY09907.1"/>
    </source>
</evidence>
<evidence type="ECO:0000259" key="1">
    <source>
        <dbReference type="PROSITE" id="PS50844"/>
    </source>
</evidence>
<dbReference type="PANTHER" id="PTHR42966:SF2">
    <property type="entry name" value="PSEUDAMINIC ACID SYNTHASE"/>
    <property type="match status" value="1"/>
</dbReference>
<dbReference type="AlphaFoldDB" id="A0A249JZF5"/>
<dbReference type="InterPro" id="IPR057736">
    <property type="entry name" value="SAF_PseI/NeuA/NeuB"/>
</dbReference>
<accession>A0A249JZF5</accession>
<dbReference type="InterPro" id="IPR051690">
    <property type="entry name" value="PseI-like"/>
</dbReference>
<dbReference type="Pfam" id="PF08666">
    <property type="entry name" value="SAF"/>
    <property type="match status" value="1"/>
</dbReference>
<protein>
    <submittedName>
        <fullName evidence="2">N-acetylneuraminate synthase</fullName>
    </submittedName>
</protein>
<sequence>MGGSRLKLVTQKPLFIAEISANHLGDFERAKKLVTAAIGAGATAVKFQTYTAATMTLDLNTPEFRISDDHALWGGKKLYSLYESAHTPWEWHEDLFNLCRERSVIPFSSPFDSTAVDFLESLGAPMYKIASMETGDHKLIRRVAETGKPLIISTGATELEEIDELVEVVRKTGNSNLTLLVCTSSYPAKPADAHIFRMKLLRDRFGVKVGLSDHTLGIGVSIAAIALGAVAIEKHITIKRSDGGPDGAFSMEPHEFKQLVEEGTSAALSLGSENWSMQESERESRRIRRSLYVVKDVQAGETVTEQNIRAIRPGGGIKPKYLPNLIGRKFLKEVPAGTPLDFLFIE</sequence>